<dbReference type="InterPro" id="IPR016024">
    <property type="entry name" value="ARM-type_fold"/>
</dbReference>
<organism evidence="8">
    <name type="scientific">Lygus hesperus</name>
    <name type="common">Western plant bug</name>
    <dbReference type="NCBI Taxonomy" id="30085"/>
    <lineage>
        <taxon>Eukaryota</taxon>
        <taxon>Metazoa</taxon>
        <taxon>Ecdysozoa</taxon>
        <taxon>Arthropoda</taxon>
        <taxon>Hexapoda</taxon>
        <taxon>Insecta</taxon>
        <taxon>Pterygota</taxon>
        <taxon>Neoptera</taxon>
        <taxon>Paraneoptera</taxon>
        <taxon>Hemiptera</taxon>
        <taxon>Heteroptera</taxon>
        <taxon>Panheteroptera</taxon>
        <taxon>Cimicomorpha</taxon>
        <taxon>Miridae</taxon>
        <taxon>Mirini</taxon>
        <taxon>Lygus</taxon>
    </lineage>
</organism>
<sequence length="1314" mass="146331">MSKFKTRVKGAKKAKKWAKGHSSDSNPSTHKYRENAKSRFFQPLPVGFPKQSNLTTKAVELLNQSSNSKSRDDEMEDDQVSFGGTTTTCKTFDTFASDWSACSNQSFSRLITKFRTDSAAHKDMLAVLAAVTEVIKQNGGTESSTEYFGALLTALMSDDYNDDQITAIVNLLAMGIKSVPKAVLQSKFSESSAILMNLLNKYSSTERGSLLRSILGCLSVLLRAQDLQTWNDSSTLQVLRAILAFVSFSKPNIRKAAQHSICAIVRESEVTHAGHAEIASHCTQLVETVCTSGGVTTTLHILSLLKFTIHSFPKKHLKSCCEAILKIMTLNNVLITSCSMQALNGLFFRASPDQLPSQLAAKLVNALYDYQPPPTDSQPIQAWITLMQQAHVNLAKSDLRLCALNLPRLYKTLTDFYLSDRMDTSAAVTLALQTVTSECLPLVASSSQASSLNSQISEIIDIHHSLLSYQYFKSFNLVLHLNTALFKALGEQYQSQLIPIVKTLAEFRESNQALFPNEIDNAIGAAIKSLGPEIIIRALPLLINDPSHEFKRSWILPLLKENVKNSTIKCFIDSFLPLTTICKNEANKYKSMNDQIKALSFDLLQSQIWALLPSFANQPKDISATFPSIAKALGGVLNARSDLRLVVLSCLRLLIGFSIDGNREEDRNTLARFSKNFLPILFNIFTTQVTRSDEEGVRLASLETIKVYLKLAQPDLCEDLFQRALSKFKLEETDRFIKECSLDLLRSLTPYQSFANIQQLYDLIVSHINESPMQKKYYKLLQEVLTAESESCKNFVDQHLEEIKTVLVQAFSTANPSSKGARLRCIAQILNRPEDSSPLVDAVLPEAILSLKDINGKTKETAHKILATLFQKQPVDEVVTPLLGGLMGTSSMTSCSILALASLVYHCKNNLSPEIEQKILHNIGVLALSTTREVVKSTMTFIKVYVTSQSREKVGMYVPQIIRIFSAMDEDCKKNNRNRTRDILARLIRWYGAEMVLPLIPPSDEVLTLRAKNLAKIHGRKQRKRASERASQVTGQTGVTTFSVANHNKTIEEILAESDDDLDMEEEEEPNDKRKSKKSKTWITEGGDDIIDFTDSRLATRNITGTRPILKAEGNQDFRSKTKKLDFTTAPDGRLIILGDDNDDESDDQTLMKKKKKKSVLPGVDIPSQDSDSDDFSEEEDDWMTTGGETTVTNRKRARSISSAGSSAPFSKYQAGGKGIHRPIAQGVRKQNKKASKNPYTQTGEEYQSKKARGDIKRKGKPDPFAYLPLRRDALNKRKRMKAIGNLKNVLTAAKKGAAIGSKKKTFKNIKMRK</sequence>
<dbReference type="InterPro" id="IPR012978">
    <property type="entry name" value="HEAT_RRP12"/>
</dbReference>
<keyword evidence="3" id="KW-0539">Nucleus</keyword>
<feature type="domain" description="RRP12 N-terminal HEAT" evidence="6">
    <location>
        <begin position="110"/>
        <end position="347"/>
    </location>
</feature>
<feature type="region of interest" description="Disordered" evidence="4">
    <location>
        <begin position="1057"/>
        <end position="1081"/>
    </location>
</feature>
<feature type="compositionally biased region" description="Basic and acidic residues" evidence="4">
    <location>
        <begin position="1247"/>
        <end position="1257"/>
    </location>
</feature>
<dbReference type="EMBL" id="GDHC01011739">
    <property type="protein sequence ID" value="JAQ06890.1"/>
    <property type="molecule type" value="Transcribed_RNA"/>
</dbReference>
<gene>
    <name evidence="8" type="primary">RRP12_1</name>
    <name evidence="7" type="synonym">RRP12_0</name>
    <name evidence="8" type="ORF">g.76823</name>
    <name evidence="7" type="ORF">g.76824</name>
</gene>
<proteinExistence type="inferred from homology"/>
<reference evidence="8" key="1">
    <citation type="journal article" date="2016" name="Gigascience">
        <title>De novo construction of an expanded transcriptome assembly for the western tarnished plant bug, Lygus hesperus.</title>
        <authorList>
            <person name="Tassone E.E."/>
            <person name="Geib S.M."/>
            <person name="Hall B."/>
            <person name="Fabrick J.A."/>
            <person name="Brent C.S."/>
            <person name="Hull J.J."/>
        </authorList>
    </citation>
    <scope>NUCLEOTIDE SEQUENCE</scope>
</reference>
<evidence type="ECO:0000313" key="8">
    <source>
        <dbReference type="EMBL" id="JAQ09036.1"/>
    </source>
</evidence>
<evidence type="ECO:0000259" key="5">
    <source>
        <dbReference type="Pfam" id="PF08161"/>
    </source>
</evidence>
<dbReference type="Gene3D" id="1.25.10.10">
    <property type="entry name" value="Leucine-rich Repeat Variant"/>
    <property type="match status" value="2"/>
</dbReference>
<feature type="compositionally biased region" description="Acidic residues" evidence="4">
    <location>
        <begin position="1171"/>
        <end position="1183"/>
    </location>
</feature>
<evidence type="ECO:0000256" key="2">
    <source>
        <dbReference type="ARBA" id="ARBA00007690"/>
    </source>
</evidence>
<dbReference type="InterPro" id="IPR052087">
    <property type="entry name" value="RRP12"/>
</dbReference>
<feature type="compositionally biased region" description="Acidic residues" evidence="4">
    <location>
        <begin position="1057"/>
        <end position="1070"/>
    </location>
</feature>
<dbReference type="SUPFAM" id="SSF48371">
    <property type="entry name" value="ARM repeat"/>
    <property type="match status" value="2"/>
</dbReference>
<feature type="region of interest" description="Disordered" evidence="4">
    <location>
        <begin position="1"/>
        <end position="36"/>
    </location>
</feature>
<dbReference type="InterPro" id="IPR011989">
    <property type="entry name" value="ARM-like"/>
</dbReference>
<evidence type="ECO:0000256" key="4">
    <source>
        <dbReference type="SAM" id="MobiDB-lite"/>
    </source>
</evidence>
<feature type="compositionally biased region" description="Basic residues" evidence="4">
    <location>
        <begin position="1"/>
        <end position="19"/>
    </location>
</feature>
<accession>A0A146LQI9</accession>
<dbReference type="Pfam" id="PF08161">
    <property type="entry name" value="RRP12_HEAT"/>
    <property type="match status" value="1"/>
</dbReference>
<dbReference type="PANTHER" id="PTHR48287">
    <property type="entry name" value="ARM REPEAT SUPERFAMILY PROTEIN"/>
    <property type="match status" value="1"/>
</dbReference>
<feature type="compositionally biased region" description="Polar residues" evidence="4">
    <location>
        <begin position="1029"/>
        <end position="1039"/>
    </location>
</feature>
<protein>
    <submittedName>
        <fullName evidence="8">RRP12-like protein</fullName>
    </submittedName>
</protein>
<name>A0A146LQI9_LYGHE</name>
<comment type="similarity">
    <text evidence="2">Belongs to the RRP12 family.</text>
</comment>
<dbReference type="Pfam" id="PF25772">
    <property type="entry name" value="HEAT_RRP12_N"/>
    <property type="match status" value="1"/>
</dbReference>
<feature type="compositionally biased region" description="Low complexity" evidence="4">
    <location>
        <begin position="1200"/>
        <end position="1211"/>
    </location>
</feature>
<feature type="region of interest" description="Disordered" evidence="4">
    <location>
        <begin position="1018"/>
        <end position="1039"/>
    </location>
</feature>
<dbReference type="EMBL" id="GDHC01009593">
    <property type="protein sequence ID" value="JAQ09036.1"/>
    <property type="molecule type" value="Transcribed_RNA"/>
</dbReference>
<dbReference type="InterPro" id="IPR057860">
    <property type="entry name" value="HEAT_RRP12_N"/>
</dbReference>
<feature type="region of interest" description="Disordered" evidence="4">
    <location>
        <begin position="1134"/>
        <end position="1267"/>
    </location>
</feature>
<evidence type="ECO:0000256" key="1">
    <source>
        <dbReference type="ARBA" id="ARBA00004123"/>
    </source>
</evidence>
<dbReference type="PANTHER" id="PTHR48287:SF1">
    <property type="entry name" value="ARM REPEAT SUPERFAMILY PROTEIN"/>
    <property type="match status" value="1"/>
</dbReference>
<comment type="subcellular location">
    <subcellularLocation>
        <location evidence="1">Nucleus</location>
    </subcellularLocation>
</comment>
<evidence type="ECO:0000259" key="6">
    <source>
        <dbReference type="Pfam" id="PF25772"/>
    </source>
</evidence>
<evidence type="ECO:0000256" key="3">
    <source>
        <dbReference type="ARBA" id="ARBA00023242"/>
    </source>
</evidence>
<dbReference type="GO" id="GO:0005634">
    <property type="term" value="C:nucleus"/>
    <property type="evidence" value="ECO:0007669"/>
    <property type="project" value="UniProtKB-SubCell"/>
</dbReference>
<evidence type="ECO:0000313" key="7">
    <source>
        <dbReference type="EMBL" id="JAQ06890.1"/>
    </source>
</evidence>
<feature type="domain" description="RRP12 HEAT" evidence="5">
    <location>
        <begin position="419"/>
        <end position="687"/>
    </location>
</feature>